<dbReference type="PROSITE" id="PS51387">
    <property type="entry name" value="FAD_PCMH"/>
    <property type="match status" value="1"/>
</dbReference>
<evidence type="ECO:0000313" key="9">
    <source>
        <dbReference type="EMBL" id="KAH0210389.1"/>
    </source>
</evidence>
<comment type="caution">
    <text evidence="8">The sequence shown here is derived from an EMBL/GenBank/DDBJ whole genome shotgun (WGS) entry which is preliminary data.</text>
</comment>
<keyword evidence="4" id="KW-0274">FAD</keyword>
<dbReference type="Proteomes" id="UP000779574">
    <property type="component" value="Unassembled WGS sequence"/>
</dbReference>
<gene>
    <name evidence="8" type="ORF">KCU76_g14596</name>
    <name evidence="9" type="ORF">KCV03_g10062</name>
</gene>
<evidence type="ECO:0000313" key="8">
    <source>
        <dbReference type="EMBL" id="KAG9681292.1"/>
    </source>
</evidence>
<organism evidence="8 10">
    <name type="scientific">Aureobasidium melanogenum</name>
    <name type="common">Aureobasidium pullulans var. melanogenum</name>
    <dbReference type="NCBI Taxonomy" id="46634"/>
    <lineage>
        <taxon>Eukaryota</taxon>
        <taxon>Fungi</taxon>
        <taxon>Dikarya</taxon>
        <taxon>Ascomycota</taxon>
        <taxon>Pezizomycotina</taxon>
        <taxon>Dothideomycetes</taxon>
        <taxon>Dothideomycetidae</taxon>
        <taxon>Dothideales</taxon>
        <taxon>Saccotheciaceae</taxon>
        <taxon>Aureobasidium</taxon>
    </lineage>
</organism>
<feature type="non-terminal residue" evidence="8">
    <location>
        <position position="594"/>
    </location>
</feature>
<feature type="chain" id="PRO_5043273461" evidence="6">
    <location>
        <begin position="19"/>
        <end position="594"/>
    </location>
</feature>
<evidence type="ECO:0000256" key="4">
    <source>
        <dbReference type="ARBA" id="ARBA00022827"/>
    </source>
</evidence>
<name>A0A9P8E5U9_AURME</name>
<dbReference type="Pfam" id="PF01565">
    <property type="entry name" value="FAD_binding_4"/>
    <property type="match status" value="1"/>
</dbReference>
<keyword evidence="6" id="KW-0732">Signal</keyword>
<dbReference type="EMBL" id="JAHFYH010000172">
    <property type="protein sequence ID" value="KAH0210389.1"/>
    <property type="molecule type" value="Genomic_DNA"/>
</dbReference>
<evidence type="ECO:0000256" key="6">
    <source>
        <dbReference type="SAM" id="SignalP"/>
    </source>
</evidence>
<dbReference type="GO" id="GO:0071949">
    <property type="term" value="F:FAD binding"/>
    <property type="evidence" value="ECO:0007669"/>
    <property type="project" value="InterPro"/>
</dbReference>
<dbReference type="Proteomes" id="UP000767238">
    <property type="component" value="Unassembled WGS sequence"/>
</dbReference>
<dbReference type="PANTHER" id="PTHR42973">
    <property type="entry name" value="BINDING OXIDOREDUCTASE, PUTATIVE (AFU_ORTHOLOGUE AFUA_1G17690)-RELATED"/>
    <property type="match status" value="1"/>
</dbReference>
<dbReference type="InterPro" id="IPR012951">
    <property type="entry name" value="BBE"/>
</dbReference>
<dbReference type="InterPro" id="IPR050416">
    <property type="entry name" value="FAD-linked_Oxidoreductase"/>
</dbReference>
<dbReference type="AlphaFoldDB" id="A0A9P8E5U9"/>
<dbReference type="Pfam" id="PF08031">
    <property type="entry name" value="BBE"/>
    <property type="match status" value="1"/>
</dbReference>
<protein>
    <submittedName>
        <fullName evidence="8">FAD-binding domain-containing protein</fullName>
    </submittedName>
</protein>
<keyword evidence="5" id="KW-0560">Oxidoreductase</keyword>
<feature type="signal peptide" evidence="6">
    <location>
        <begin position="1"/>
        <end position="18"/>
    </location>
</feature>
<dbReference type="InterPro" id="IPR016169">
    <property type="entry name" value="FAD-bd_PCMH_sub2"/>
</dbReference>
<sequence>MLLSTCLTILSLTGCSLASALCKTIPSDANWPSHQDWQTLNASIGGVLIKTAPAGSACYPGNPFNSQVLCNVTQSQWTSYNFHAEQPESVDYPLFANNTCIPPGQTGYVNGSACTIGALPAYIVNATDGHAVATAIGWAADRNIRVVIKGTGHEYNGRSTGAHSLSIWTHHLKNISFISWHGSESAVVLGSGWRYGDAYDAVYAHGRALSGGGDRSVGLGGHIQGGGHGPFSSHYGLAADNIFQVTVATTEGKLIVANETQHEDLLFAVRGGGGGQYGVVTEYVLKLHPRPINAFTGQLSMYANSSAAENNTWRALAAIVSELPSLMDDGITGSAFVADGPAALAFLPSLQSPPTGAAFTAQFIAFNTSGHNMDAQLRSFISRISQVYGNDSAITFSWSGATLSNATFPSSVPSGVPSIAGGGNVMSSRLLGRKELSIPPKALQENLRNILYSPTNSGLVIIGLQGGKGVMNVAEHMRGAVNPVWRSTYLHVMAYTVPLDTTISPKMALAKAGEWAELNVEKVWREWAPFTGAYMNEGNPFNSNWKHDFYGVHYNRLMDVKRKYDPSDSLFVLTGVGSDRWDYDLDSGRLCRLW</sequence>
<evidence type="ECO:0000256" key="1">
    <source>
        <dbReference type="ARBA" id="ARBA00001974"/>
    </source>
</evidence>
<dbReference type="Gene3D" id="3.40.462.20">
    <property type="match status" value="1"/>
</dbReference>
<keyword evidence="3" id="KW-0285">Flavoprotein</keyword>
<comment type="similarity">
    <text evidence="2">Belongs to the oxygen-dependent FAD-linked oxidoreductase family.</text>
</comment>
<evidence type="ECO:0000313" key="10">
    <source>
        <dbReference type="Proteomes" id="UP000779574"/>
    </source>
</evidence>
<dbReference type="PANTHER" id="PTHR42973:SF39">
    <property type="entry name" value="FAD-BINDING PCMH-TYPE DOMAIN-CONTAINING PROTEIN"/>
    <property type="match status" value="1"/>
</dbReference>
<evidence type="ECO:0000259" key="7">
    <source>
        <dbReference type="PROSITE" id="PS51387"/>
    </source>
</evidence>
<comment type="cofactor">
    <cofactor evidence="1">
        <name>FAD</name>
        <dbReference type="ChEBI" id="CHEBI:57692"/>
    </cofactor>
</comment>
<dbReference type="InterPro" id="IPR036318">
    <property type="entry name" value="FAD-bd_PCMH-like_sf"/>
</dbReference>
<proteinExistence type="inferred from homology"/>
<accession>A0A9P8E5U9</accession>
<dbReference type="EMBL" id="JAHFXF010000893">
    <property type="protein sequence ID" value="KAG9681292.1"/>
    <property type="molecule type" value="Genomic_DNA"/>
</dbReference>
<evidence type="ECO:0000256" key="2">
    <source>
        <dbReference type="ARBA" id="ARBA00005466"/>
    </source>
</evidence>
<evidence type="ECO:0000256" key="3">
    <source>
        <dbReference type="ARBA" id="ARBA00022630"/>
    </source>
</evidence>
<dbReference type="SUPFAM" id="SSF56176">
    <property type="entry name" value="FAD-binding/transporter-associated domain-like"/>
    <property type="match status" value="1"/>
</dbReference>
<dbReference type="GO" id="GO:0016491">
    <property type="term" value="F:oxidoreductase activity"/>
    <property type="evidence" value="ECO:0007669"/>
    <property type="project" value="UniProtKB-KW"/>
</dbReference>
<dbReference type="Gene3D" id="3.30.465.10">
    <property type="match status" value="1"/>
</dbReference>
<dbReference type="InterPro" id="IPR016166">
    <property type="entry name" value="FAD-bd_PCMH"/>
</dbReference>
<reference evidence="8" key="2">
    <citation type="submission" date="2021-08" db="EMBL/GenBank/DDBJ databases">
        <authorList>
            <person name="Gostincar C."/>
            <person name="Sun X."/>
            <person name="Song Z."/>
            <person name="Gunde-Cimerman N."/>
        </authorList>
    </citation>
    <scope>NUCLEOTIDE SEQUENCE</scope>
    <source>
        <strain evidence="9">EXF-8016</strain>
        <strain evidence="8">EXF-9911</strain>
    </source>
</reference>
<evidence type="ECO:0000256" key="5">
    <source>
        <dbReference type="ARBA" id="ARBA00023002"/>
    </source>
</evidence>
<reference evidence="8" key="1">
    <citation type="journal article" date="2021" name="J Fungi (Basel)">
        <title>Virulence traits and population genomics of the black yeast Aureobasidium melanogenum.</title>
        <authorList>
            <person name="Cernosa A."/>
            <person name="Sun X."/>
            <person name="Gostincar C."/>
            <person name="Fang C."/>
            <person name="Gunde-Cimerman N."/>
            <person name="Song Z."/>
        </authorList>
    </citation>
    <scope>NUCLEOTIDE SEQUENCE</scope>
    <source>
        <strain evidence="9">EXF-8016</strain>
        <strain evidence="8">EXF-9911</strain>
    </source>
</reference>
<dbReference type="InterPro" id="IPR006094">
    <property type="entry name" value="Oxid_FAD_bind_N"/>
</dbReference>
<feature type="domain" description="FAD-binding PCMH-type" evidence="7">
    <location>
        <begin position="116"/>
        <end position="290"/>
    </location>
</feature>